<dbReference type="PANTHER" id="PTHR43232:SF2">
    <property type="entry name" value="MOLYBDENUM COFACTOR BIOSYNTHESIS PROTEIN B"/>
    <property type="match status" value="1"/>
</dbReference>
<dbReference type="InterPro" id="IPR001453">
    <property type="entry name" value="MoaB/Mog_dom"/>
</dbReference>
<sequence>MTSDRTFLPLDIAVLTVSDTRTEDNDSSGKILVERLTEAGHRLAEKCIVPDDVYRIRAVVSRWIADPGIQAVISTGGTGVTGRDGTPEAISVLFDKTLDGFGEVFRAVSYQEIGTSTIQSRAIAGVANGTYIFALPGSSGACRTAWDHLIRPQLDSRTRPCNLAELIPRLGEK</sequence>
<dbReference type="RefSeq" id="WP_169602945.1">
    <property type="nucleotide sequence ID" value="NZ_CP046565.1"/>
</dbReference>
<dbReference type="GO" id="GO:0005829">
    <property type="term" value="C:cytosol"/>
    <property type="evidence" value="ECO:0007669"/>
    <property type="project" value="TreeGrafter"/>
</dbReference>
<dbReference type="GO" id="GO:0006777">
    <property type="term" value="P:Mo-molybdopterin cofactor biosynthetic process"/>
    <property type="evidence" value="ECO:0007669"/>
    <property type="project" value="UniProtKB-UniRule"/>
</dbReference>
<reference evidence="5" key="1">
    <citation type="submission" date="2019-12" db="EMBL/GenBank/DDBJ databases">
        <authorList>
            <person name="Awala S.I."/>
            <person name="Rhee S.K."/>
        </authorList>
    </citation>
    <scope>NUCLEOTIDE SEQUENCE [LARGE SCALE GENOMIC DNA]</scope>
    <source>
        <strain evidence="5">IM1</strain>
    </source>
</reference>
<dbReference type="InterPro" id="IPR012245">
    <property type="entry name" value="MoaB"/>
</dbReference>
<dbReference type="InterPro" id="IPR013484">
    <property type="entry name" value="MoaB_proteobac"/>
</dbReference>
<feature type="domain" description="MoaB/Mog" evidence="3">
    <location>
        <begin position="13"/>
        <end position="157"/>
    </location>
</feature>
<comment type="function">
    <text evidence="2">May be involved in the biosynthesis of molybdopterin.</text>
</comment>
<dbReference type="Pfam" id="PF00994">
    <property type="entry name" value="MoCF_biosynth"/>
    <property type="match status" value="1"/>
</dbReference>
<dbReference type="Proteomes" id="UP000503004">
    <property type="component" value="Chromosome"/>
</dbReference>
<gene>
    <name evidence="4" type="primary">moaB</name>
    <name evidence="4" type="ORF">GNH96_06555</name>
</gene>
<dbReference type="SUPFAM" id="SSF53218">
    <property type="entry name" value="Molybdenum cofactor biosynthesis proteins"/>
    <property type="match status" value="1"/>
</dbReference>
<dbReference type="UniPathway" id="UPA00344"/>
<keyword evidence="2" id="KW-0501">Molybdenum cofactor biosynthesis</keyword>
<evidence type="ECO:0000313" key="4">
    <source>
        <dbReference type="EMBL" id="QJD29660.1"/>
    </source>
</evidence>
<evidence type="ECO:0000259" key="3">
    <source>
        <dbReference type="SMART" id="SM00852"/>
    </source>
</evidence>
<organism evidence="4 5">
    <name type="scientific">Methylococcus geothermalis</name>
    <dbReference type="NCBI Taxonomy" id="2681310"/>
    <lineage>
        <taxon>Bacteria</taxon>
        <taxon>Pseudomonadati</taxon>
        <taxon>Pseudomonadota</taxon>
        <taxon>Gammaproteobacteria</taxon>
        <taxon>Methylococcales</taxon>
        <taxon>Methylococcaceae</taxon>
        <taxon>Methylococcus</taxon>
    </lineage>
</organism>
<protein>
    <recommendedName>
        <fullName evidence="1 2">Molybdenum cofactor biosynthesis protein B</fullName>
    </recommendedName>
</protein>
<dbReference type="CDD" id="cd00886">
    <property type="entry name" value="MogA_MoaB"/>
    <property type="match status" value="1"/>
</dbReference>
<dbReference type="Gene3D" id="3.40.980.10">
    <property type="entry name" value="MoaB/Mog-like domain"/>
    <property type="match status" value="1"/>
</dbReference>
<dbReference type="SMART" id="SM00852">
    <property type="entry name" value="MoCF_biosynth"/>
    <property type="match status" value="1"/>
</dbReference>
<dbReference type="PIRSF" id="PIRSF006443">
    <property type="entry name" value="MoaB"/>
    <property type="match status" value="1"/>
</dbReference>
<dbReference type="EMBL" id="CP046565">
    <property type="protein sequence ID" value="QJD29660.1"/>
    <property type="molecule type" value="Genomic_DNA"/>
</dbReference>
<dbReference type="NCBIfam" id="TIGR00177">
    <property type="entry name" value="molyb_syn"/>
    <property type="match status" value="1"/>
</dbReference>
<dbReference type="PANTHER" id="PTHR43232">
    <property type="entry name" value="MOLYBDENUM COFACTOR BIOSYNTHESIS PROTEIN B"/>
    <property type="match status" value="1"/>
</dbReference>
<comment type="pathway">
    <text evidence="2">Cofactor biosynthesis; molybdopterin biosynthesis.</text>
</comment>
<accession>A0A858Q753</accession>
<dbReference type="KEGG" id="metu:GNH96_06555"/>
<evidence type="ECO:0000256" key="2">
    <source>
        <dbReference type="PIRNR" id="PIRNR006443"/>
    </source>
</evidence>
<name>A0A858Q753_9GAMM</name>
<evidence type="ECO:0000313" key="5">
    <source>
        <dbReference type="Proteomes" id="UP000503004"/>
    </source>
</evidence>
<dbReference type="AlphaFoldDB" id="A0A858Q753"/>
<comment type="similarity">
    <text evidence="2">Belongs to the MoaB/Mog family.</text>
</comment>
<dbReference type="NCBIfam" id="TIGR02667">
    <property type="entry name" value="moaB_proteo"/>
    <property type="match status" value="1"/>
</dbReference>
<proteinExistence type="inferred from homology"/>
<keyword evidence="5" id="KW-1185">Reference proteome</keyword>
<evidence type="ECO:0000256" key="1">
    <source>
        <dbReference type="ARBA" id="ARBA00015262"/>
    </source>
</evidence>
<dbReference type="InterPro" id="IPR036425">
    <property type="entry name" value="MoaB/Mog-like_dom_sf"/>
</dbReference>